<reference evidence="5 6" key="1">
    <citation type="journal article" date="2014" name="BMC Genomics">
        <title>Comparison of environmental and isolate Sulfobacillus genomes reveals diverse carbon, sulfur, nitrogen, and hydrogen metabolisms.</title>
        <authorList>
            <person name="Justice N.B."/>
            <person name="Norman A."/>
            <person name="Brown C.T."/>
            <person name="Singh A."/>
            <person name="Thomas B.C."/>
            <person name="Banfield J.F."/>
        </authorList>
    </citation>
    <scope>NUCLEOTIDE SEQUENCE [LARGE SCALE GENOMIC DNA]</scope>
    <source>
        <strain evidence="5">AMDSBA5</strain>
    </source>
</reference>
<proteinExistence type="predicted"/>
<dbReference type="GO" id="GO:0006813">
    <property type="term" value="P:potassium ion transport"/>
    <property type="evidence" value="ECO:0007669"/>
    <property type="project" value="InterPro"/>
</dbReference>
<evidence type="ECO:0000259" key="3">
    <source>
        <dbReference type="Pfam" id="PF02254"/>
    </source>
</evidence>
<feature type="transmembrane region" description="Helical" evidence="2">
    <location>
        <begin position="16"/>
        <end position="35"/>
    </location>
</feature>
<name>A0A2T2WXA1_SULTH</name>
<evidence type="ECO:0000259" key="4">
    <source>
        <dbReference type="Pfam" id="PF07885"/>
    </source>
</evidence>
<keyword evidence="2" id="KW-0812">Transmembrane</keyword>
<feature type="domain" description="Potassium channel" evidence="4">
    <location>
        <begin position="22"/>
        <end position="91"/>
    </location>
</feature>
<dbReference type="InterPro" id="IPR050721">
    <property type="entry name" value="Trk_Ktr_HKT_K-transport"/>
</dbReference>
<dbReference type="SUPFAM" id="SSF81324">
    <property type="entry name" value="Voltage-gated potassium channels"/>
    <property type="match status" value="1"/>
</dbReference>
<organism evidence="5 6">
    <name type="scientific">Sulfobacillus thermosulfidooxidans</name>
    <dbReference type="NCBI Taxonomy" id="28034"/>
    <lineage>
        <taxon>Bacteria</taxon>
        <taxon>Bacillati</taxon>
        <taxon>Bacillota</taxon>
        <taxon>Clostridia</taxon>
        <taxon>Eubacteriales</taxon>
        <taxon>Clostridiales Family XVII. Incertae Sedis</taxon>
        <taxon>Sulfobacillus</taxon>
    </lineage>
</organism>
<feature type="domain" description="RCK N-terminal" evidence="3">
    <location>
        <begin position="116"/>
        <end position="225"/>
    </location>
</feature>
<dbReference type="Pfam" id="PF02254">
    <property type="entry name" value="TrkA_N"/>
    <property type="match status" value="1"/>
</dbReference>
<feature type="transmembrane region" description="Helical" evidence="2">
    <location>
        <begin position="41"/>
        <end position="58"/>
    </location>
</feature>
<dbReference type="Proteomes" id="UP000242705">
    <property type="component" value="Unassembled WGS sequence"/>
</dbReference>
<comment type="subcellular location">
    <subcellularLocation>
        <location evidence="1">Cell membrane</location>
        <topology evidence="1">Multi-pass membrane protein</topology>
    </subcellularLocation>
</comment>
<dbReference type="EMBL" id="PXYX01000018">
    <property type="protein sequence ID" value="PSR26877.1"/>
    <property type="molecule type" value="Genomic_DNA"/>
</dbReference>
<sequence length="319" mass="34424">MTIFIVLWQKIRRHQILFLFILALLTLFLGAGLFASAEHTTFFTALYWAVTTATTVGYGDVIPHNTAGRLIAMGVMLTTIPLMGAVFAAWAAGLASLHIRRLLGLEHNWTHGHDLVIYGYSPTVANLLPDLVQAHRSILLVADVDSSLIPQEVQLMAGDATNTHVVEKSAPHKAKKALIAGNTDGEVLLTAIALHHLAPALPIMAMTQSTKVAQALKDLGVEYTVATDNLMGQTIAKSLETPHAADLLLSILGSDRYRLSEDPVADNWVGLPLSQLRREFSGILLGLVHNSEVILGVERDPVVASGDNVLYLTPTTKPS</sequence>
<evidence type="ECO:0000313" key="6">
    <source>
        <dbReference type="Proteomes" id="UP000242705"/>
    </source>
</evidence>
<dbReference type="GO" id="GO:0005886">
    <property type="term" value="C:plasma membrane"/>
    <property type="evidence" value="ECO:0007669"/>
    <property type="project" value="UniProtKB-SubCell"/>
</dbReference>
<accession>A0A2T2WXA1</accession>
<evidence type="ECO:0008006" key="7">
    <source>
        <dbReference type="Google" id="ProtNLM"/>
    </source>
</evidence>
<protein>
    <recommendedName>
        <fullName evidence="7">Voltage-gated potassium channel</fullName>
    </recommendedName>
</protein>
<feature type="transmembrane region" description="Helical" evidence="2">
    <location>
        <begin position="70"/>
        <end position="92"/>
    </location>
</feature>
<dbReference type="Pfam" id="PF07885">
    <property type="entry name" value="Ion_trans_2"/>
    <property type="match status" value="1"/>
</dbReference>
<dbReference type="AlphaFoldDB" id="A0A2T2WXA1"/>
<evidence type="ECO:0000256" key="2">
    <source>
        <dbReference type="SAM" id="Phobius"/>
    </source>
</evidence>
<dbReference type="Gene3D" id="3.40.50.720">
    <property type="entry name" value="NAD(P)-binding Rossmann-like Domain"/>
    <property type="match status" value="1"/>
</dbReference>
<dbReference type="InterPro" id="IPR013099">
    <property type="entry name" value="K_chnl_dom"/>
</dbReference>
<gene>
    <name evidence="5" type="ORF">C7B47_09825</name>
</gene>
<evidence type="ECO:0000256" key="1">
    <source>
        <dbReference type="ARBA" id="ARBA00004651"/>
    </source>
</evidence>
<keyword evidence="2" id="KW-0472">Membrane</keyword>
<comment type="caution">
    <text evidence="5">The sequence shown here is derived from an EMBL/GenBank/DDBJ whole genome shotgun (WGS) entry which is preliminary data.</text>
</comment>
<dbReference type="InterPro" id="IPR003148">
    <property type="entry name" value="RCK_N"/>
</dbReference>
<keyword evidence="2" id="KW-1133">Transmembrane helix</keyword>
<dbReference type="InterPro" id="IPR036291">
    <property type="entry name" value="NAD(P)-bd_dom_sf"/>
</dbReference>
<dbReference type="PANTHER" id="PTHR43833:SF9">
    <property type="entry name" value="POTASSIUM CHANNEL PROTEIN YUGO-RELATED"/>
    <property type="match status" value="1"/>
</dbReference>
<evidence type="ECO:0000313" key="5">
    <source>
        <dbReference type="EMBL" id="PSR26877.1"/>
    </source>
</evidence>
<dbReference type="PANTHER" id="PTHR43833">
    <property type="entry name" value="POTASSIUM CHANNEL PROTEIN 2-RELATED-RELATED"/>
    <property type="match status" value="1"/>
</dbReference>
<dbReference type="SUPFAM" id="SSF51735">
    <property type="entry name" value="NAD(P)-binding Rossmann-fold domains"/>
    <property type="match status" value="1"/>
</dbReference>
<dbReference type="Gene3D" id="1.10.287.70">
    <property type="match status" value="1"/>
</dbReference>